<dbReference type="Proteomes" id="UP000266673">
    <property type="component" value="Unassembled WGS sequence"/>
</dbReference>
<sequence>MSETKHCEACQATDSVKFRSLGGEMWRRAVKNGLVKKEWKEGICLCNACYMNVKNPLDKILKQAKSTENVVATCEEEEKSTKIELSEAIKILARILYERKHVRHEGPIYSFDEMRQLFEEIQPSLKDFFYQLYLAARPLEHNSDNGSYEKLNVIYLFSSCIVK</sequence>
<evidence type="ECO:0000313" key="1">
    <source>
        <dbReference type="EMBL" id="RIB08735.1"/>
    </source>
</evidence>
<gene>
    <name evidence="1" type="ORF">C2G38_324754</name>
</gene>
<dbReference type="OrthoDB" id="2471829at2759"/>
<reference evidence="1 2" key="1">
    <citation type="submission" date="2018-06" db="EMBL/GenBank/DDBJ databases">
        <title>Comparative genomics reveals the genomic features of Rhizophagus irregularis, R. cerebriforme, R. diaphanum and Gigaspora rosea, and their symbiotic lifestyle signature.</title>
        <authorList>
            <person name="Morin E."/>
            <person name="San Clemente H."/>
            <person name="Chen E.C.H."/>
            <person name="De La Providencia I."/>
            <person name="Hainaut M."/>
            <person name="Kuo A."/>
            <person name="Kohler A."/>
            <person name="Murat C."/>
            <person name="Tang N."/>
            <person name="Roy S."/>
            <person name="Loubradou J."/>
            <person name="Henrissat B."/>
            <person name="Grigoriev I.V."/>
            <person name="Corradi N."/>
            <person name="Roux C."/>
            <person name="Martin F.M."/>
        </authorList>
    </citation>
    <scope>NUCLEOTIDE SEQUENCE [LARGE SCALE GENOMIC DNA]</scope>
    <source>
        <strain evidence="1 2">DAOM 194757</strain>
    </source>
</reference>
<organism evidence="1 2">
    <name type="scientific">Gigaspora rosea</name>
    <dbReference type="NCBI Taxonomy" id="44941"/>
    <lineage>
        <taxon>Eukaryota</taxon>
        <taxon>Fungi</taxon>
        <taxon>Fungi incertae sedis</taxon>
        <taxon>Mucoromycota</taxon>
        <taxon>Glomeromycotina</taxon>
        <taxon>Glomeromycetes</taxon>
        <taxon>Diversisporales</taxon>
        <taxon>Gigasporaceae</taxon>
        <taxon>Gigaspora</taxon>
    </lineage>
</organism>
<dbReference type="EMBL" id="QKWP01001468">
    <property type="protein sequence ID" value="RIB08735.1"/>
    <property type="molecule type" value="Genomic_DNA"/>
</dbReference>
<keyword evidence="2" id="KW-1185">Reference proteome</keyword>
<evidence type="ECO:0000313" key="2">
    <source>
        <dbReference type="Proteomes" id="UP000266673"/>
    </source>
</evidence>
<protein>
    <submittedName>
        <fullName evidence="1">Uncharacterized protein</fullName>
    </submittedName>
</protein>
<name>A0A397UEJ6_9GLOM</name>
<proteinExistence type="predicted"/>
<comment type="caution">
    <text evidence="1">The sequence shown here is derived from an EMBL/GenBank/DDBJ whole genome shotgun (WGS) entry which is preliminary data.</text>
</comment>
<dbReference type="AlphaFoldDB" id="A0A397UEJ6"/>
<accession>A0A397UEJ6</accession>